<dbReference type="Gene3D" id="2.120.10.10">
    <property type="match status" value="2"/>
</dbReference>
<dbReference type="CDD" id="cd15482">
    <property type="entry name" value="Sialidase_non-viral"/>
    <property type="match status" value="1"/>
</dbReference>
<evidence type="ECO:0000259" key="3">
    <source>
        <dbReference type="Pfam" id="PF13088"/>
    </source>
</evidence>
<keyword evidence="2" id="KW-0732">Signal</keyword>
<gene>
    <name evidence="4" type="ORF">DES53_102295</name>
</gene>
<dbReference type="InterPro" id="IPR011040">
    <property type="entry name" value="Sialidase"/>
</dbReference>
<comment type="caution">
    <text evidence="4">The sequence shown here is derived from an EMBL/GenBank/DDBJ whole genome shotgun (WGS) entry which is preliminary data.</text>
</comment>
<dbReference type="EMBL" id="QNRR01000002">
    <property type="protein sequence ID" value="RBP45911.1"/>
    <property type="molecule type" value="Genomic_DNA"/>
</dbReference>
<proteinExistence type="predicted"/>
<protein>
    <submittedName>
        <fullName evidence="4">BNR repeat protein</fullName>
    </submittedName>
</protein>
<name>A0A366HQI2_9BACT</name>
<feature type="chain" id="PRO_5016843528" evidence="2">
    <location>
        <begin position="27"/>
        <end position="416"/>
    </location>
</feature>
<dbReference type="InterPro" id="IPR036278">
    <property type="entry name" value="Sialidase_sf"/>
</dbReference>
<feature type="region of interest" description="Disordered" evidence="1">
    <location>
        <begin position="390"/>
        <end position="416"/>
    </location>
</feature>
<dbReference type="SUPFAM" id="SSF50939">
    <property type="entry name" value="Sialidases"/>
    <property type="match status" value="2"/>
</dbReference>
<organism evidence="4 5">
    <name type="scientific">Roseimicrobium gellanilyticum</name>
    <dbReference type="NCBI Taxonomy" id="748857"/>
    <lineage>
        <taxon>Bacteria</taxon>
        <taxon>Pseudomonadati</taxon>
        <taxon>Verrucomicrobiota</taxon>
        <taxon>Verrucomicrobiia</taxon>
        <taxon>Verrucomicrobiales</taxon>
        <taxon>Verrucomicrobiaceae</taxon>
        <taxon>Roseimicrobium</taxon>
    </lineage>
</organism>
<dbReference type="AlphaFoldDB" id="A0A366HQI2"/>
<reference evidence="4 5" key="1">
    <citation type="submission" date="2018-06" db="EMBL/GenBank/DDBJ databases">
        <title>Genomic Encyclopedia of Type Strains, Phase IV (KMG-IV): sequencing the most valuable type-strain genomes for metagenomic binning, comparative biology and taxonomic classification.</title>
        <authorList>
            <person name="Goeker M."/>
        </authorList>
    </citation>
    <scope>NUCLEOTIDE SEQUENCE [LARGE SCALE GENOMIC DNA]</scope>
    <source>
        <strain evidence="4 5">DSM 25532</strain>
    </source>
</reference>
<keyword evidence="5" id="KW-1185">Reference proteome</keyword>
<feature type="compositionally biased region" description="Polar residues" evidence="1">
    <location>
        <begin position="64"/>
        <end position="79"/>
    </location>
</feature>
<sequence length="416" mass="43713">MHSRFRFCGSAAALLLVLTPCLPVQASKPGGKEGHHHETIPGVQSLDVYATTSQLHLLTGGLSNDGSRTELYHQSSSDAGKTWSAPVRVDAGQPAPHAAHRGMDPQIAASGDQLMAVWMTPGTDMFGGGPMATALSSDGGKTWKAGPNPADDGSTTGHGFLDVAADARGSFHLTWLDTRGEKRGLRYARSEDGGTTWSRNDTVDAETCECCWNVLAAGPDGRVGILYRNKEPRDMSISWSSAAGTWSAPVSVGGFNWEFQGCPHVGGGLAAGGEQTSPIWHAVVWTGMEDSLGVHHVSSPDAGATWSKTQRVAGKGASHPDIAARGQEVIMVWDTTNEKGSHIEAARSSDGGKSWQTAVRLSSAGPSATHPRVVASADGGFRVFWTQRQGEGPTTWQSSPFPSSAVSTVSSNSNTR</sequence>
<dbReference type="OrthoDB" id="2514479at2"/>
<feature type="region of interest" description="Disordered" evidence="1">
    <location>
        <begin position="64"/>
        <end position="83"/>
    </location>
</feature>
<feature type="domain" description="Sialidase" evidence="3">
    <location>
        <begin position="63"/>
        <end position="250"/>
    </location>
</feature>
<dbReference type="Pfam" id="PF13088">
    <property type="entry name" value="BNR_2"/>
    <property type="match status" value="1"/>
</dbReference>
<feature type="compositionally biased region" description="Low complexity" evidence="1">
    <location>
        <begin position="398"/>
        <end position="416"/>
    </location>
</feature>
<dbReference type="RefSeq" id="WP_113957472.1">
    <property type="nucleotide sequence ID" value="NZ_QNRR01000002.1"/>
</dbReference>
<evidence type="ECO:0000256" key="1">
    <source>
        <dbReference type="SAM" id="MobiDB-lite"/>
    </source>
</evidence>
<evidence type="ECO:0000313" key="4">
    <source>
        <dbReference type="EMBL" id="RBP45911.1"/>
    </source>
</evidence>
<feature type="signal peptide" evidence="2">
    <location>
        <begin position="1"/>
        <end position="26"/>
    </location>
</feature>
<evidence type="ECO:0000313" key="5">
    <source>
        <dbReference type="Proteomes" id="UP000253426"/>
    </source>
</evidence>
<evidence type="ECO:0000256" key="2">
    <source>
        <dbReference type="SAM" id="SignalP"/>
    </source>
</evidence>
<accession>A0A366HQI2</accession>
<dbReference type="Proteomes" id="UP000253426">
    <property type="component" value="Unassembled WGS sequence"/>
</dbReference>